<dbReference type="EMBL" id="MRCE01000005">
    <property type="protein sequence ID" value="OKH39466.1"/>
    <property type="molecule type" value="Genomic_DNA"/>
</dbReference>
<dbReference type="OrthoDB" id="486194at2"/>
<comment type="caution">
    <text evidence="1">The sequence shown here is derived from an EMBL/GenBank/DDBJ whole genome shotgun (WGS) entry which is preliminary data.</text>
</comment>
<dbReference type="STRING" id="454136.NIES2119_06960"/>
<dbReference type="RefSeq" id="WP_073592722.1">
    <property type="nucleotide sequence ID" value="NZ_MRCE01000005.1"/>
</dbReference>
<organism evidence="1 2">
    <name type="scientific">[Phormidium ambiguum] IAM M-71</name>
    <dbReference type="NCBI Taxonomy" id="454136"/>
    <lineage>
        <taxon>Bacteria</taxon>
        <taxon>Bacillati</taxon>
        <taxon>Cyanobacteriota</taxon>
        <taxon>Cyanophyceae</taxon>
        <taxon>Oscillatoriophycideae</taxon>
        <taxon>Aerosakkonematales</taxon>
        <taxon>Aerosakkonemataceae</taxon>
        <taxon>Floridanema</taxon>
    </lineage>
</organism>
<gene>
    <name evidence="1" type="ORF">NIES2119_06960</name>
</gene>
<name>A0A1U7IPX7_9CYAN</name>
<dbReference type="Proteomes" id="UP000185860">
    <property type="component" value="Unassembled WGS sequence"/>
</dbReference>
<reference evidence="1 2" key="1">
    <citation type="submission" date="2016-11" db="EMBL/GenBank/DDBJ databases">
        <title>Draft Genome Sequences of Nine Cyanobacterial Strains from Diverse Habitats.</title>
        <authorList>
            <person name="Zhu T."/>
            <person name="Hou S."/>
            <person name="Lu X."/>
            <person name="Hess W.R."/>
        </authorList>
    </citation>
    <scope>NUCLEOTIDE SEQUENCE [LARGE SCALE GENOMIC DNA]</scope>
    <source>
        <strain evidence="1 2">IAM M-71</strain>
    </source>
</reference>
<dbReference type="AlphaFoldDB" id="A0A1U7IPX7"/>
<evidence type="ECO:0000313" key="2">
    <source>
        <dbReference type="Proteomes" id="UP000185860"/>
    </source>
</evidence>
<accession>A0A1U7IPX7</accession>
<evidence type="ECO:0000313" key="1">
    <source>
        <dbReference type="EMBL" id="OKH39466.1"/>
    </source>
</evidence>
<proteinExistence type="predicted"/>
<protein>
    <submittedName>
        <fullName evidence="1">Uncharacterized protein</fullName>
    </submittedName>
</protein>
<sequence length="155" mass="17933">MSEISNIRKLLSDPNLGLFPQIEKAIKDIQTNFTEYKEIFHFEHYDLEFGACQTHVTANDARPIITQSILMKFPIVGQSKNKFDLLMLAAEIQNNLDATIMDWSTRERSQYDNKPLRRPITTVVGKLEFHTLEQQNNSCCVIISREFELTYAASF</sequence>